<gene>
    <name evidence="2" type="ORF">Kpol_431p12</name>
</gene>
<name>A7TRN3_VANPO</name>
<evidence type="ECO:0000313" key="3">
    <source>
        <dbReference type="Proteomes" id="UP000000267"/>
    </source>
</evidence>
<feature type="region of interest" description="Disordered" evidence="1">
    <location>
        <begin position="291"/>
        <end position="326"/>
    </location>
</feature>
<keyword evidence="3" id="KW-1185">Reference proteome</keyword>
<dbReference type="GeneID" id="5543124"/>
<dbReference type="RefSeq" id="XP_001642943.1">
    <property type="nucleotide sequence ID" value="XM_001642893.1"/>
</dbReference>
<feature type="region of interest" description="Disordered" evidence="1">
    <location>
        <begin position="611"/>
        <end position="758"/>
    </location>
</feature>
<feature type="compositionally biased region" description="Low complexity" evidence="1">
    <location>
        <begin position="718"/>
        <end position="728"/>
    </location>
</feature>
<protein>
    <submittedName>
        <fullName evidence="2">Uncharacterized protein</fullName>
    </submittedName>
</protein>
<dbReference type="EMBL" id="DS480483">
    <property type="protein sequence ID" value="EDO15085.1"/>
    <property type="molecule type" value="Genomic_DNA"/>
</dbReference>
<dbReference type="HOGENOM" id="CLU_353078_0_0_1"/>
<evidence type="ECO:0000313" key="2">
    <source>
        <dbReference type="EMBL" id="EDO15085.1"/>
    </source>
</evidence>
<proteinExistence type="predicted"/>
<evidence type="ECO:0000256" key="1">
    <source>
        <dbReference type="SAM" id="MobiDB-lite"/>
    </source>
</evidence>
<feature type="region of interest" description="Disordered" evidence="1">
    <location>
        <begin position="514"/>
        <end position="534"/>
    </location>
</feature>
<dbReference type="KEGG" id="vpo:Kpol_431p12"/>
<dbReference type="InParanoid" id="A7TRN3"/>
<dbReference type="Proteomes" id="UP000000267">
    <property type="component" value="Unassembled WGS sequence"/>
</dbReference>
<dbReference type="PhylomeDB" id="A7TRN3"/>
<sequence length="796" mass="88193">MSFVGNRRHIRNNANDMESRRVYSDTPSVSAAAAAAAAISAHSQPASRNNNLRLSSMNYNRTNTLVSTPRRVVSNAETTRYGSLNSSSHRFTNGRSSMNRSATMANMSYNIDSNKNSRVHSITANEVFKEFGGPKTPGVIHNTRDLSRTNRLNGTQSFRNSSSITSNNKVRYVPGAHGLVPLNVQTSPRPKKKVPSINIDTKRYQLSAPTSPTVIDRKLSLQVRENTHNKKSIQMRNTNNIKNKSIVDTNDGDKNTIPTNKSKTTLLNTKIDVGEDLVGDTFRKMIDDFRIDNSYDNDDNEKDVTSSRDGFKDEARTKSSEVQKDEGTIAVPEVKPTEAETHLKVGVDGHISPTSPTDSVMSSDYHDAPDHSDLLVINSIAETNTANETSKLQSTDSSDNNPIVLETNKPQETSKNFQNQDKSTAPIFSNKVTKFPGISDELPPSNAFEELDEMQDLLTEAIMNERDLVKDDQLLASENIDITMSSINTGQLQLSRSLSKSSNLSEVSDTIKSNPNTPMKTTLRSPNESISVSPLTKDTFKSEDSISPELLNLDSTINQHYTFDTSQNKKSTVARFSARNKPILNYKANNSISVDEINDFDAPGEELTLDKKHSISSRSAQDLRQIKNKPSPLPIAKQLVPPARSNRRPTGRKIGVENREGSNNTTKEVRGIQKSPSKMREVQPESGRSSFEKARKQESNLGFKRKSLRTGVTSQRLNGSNNSSNMNSPVLKNSGFSTPTFRSPDSGERWESRFADSDDETENIMFSGNAHSDNTIQSIVESRYNSNGYYNCNQKG</sequence>
<organism evidence="3">
    <name type="scientific">Vanderwaltozyma polyspora (strain ATCC 22028 / DSM 70294 / BCRC 21397 / CBS 2163 / NBRC 10782 / NRRL Y-8283 / UCD 57-17)</name>
    <name type="common">Kluyveromyces polysporus</name>
    <dbReference type="NCBI Taxonomy" id="436907"/>
    <lineage>
        <taxon>Eukaryota</taxon>
        <taxon>Fungi</taxon>
        <taxon>Dikarya</taxon>
        <taxon>Ascomycota</taxon>
        <taxon>Saccharomycotina</taxon>
        <taxon>Saccharomycetes</taxon>
        <taxon>Saccharomycetales</taxon>
        <taxon>Saccharomycetaceae</taxon>
        <taxon>Vanderwaltozyma</taxon>
    </lineage>
</organism>
<dbReference type="AlphaFoldDB" id="A7TRN3"/>
<feature type="compositionally biased region" description="Basic and acidic residues" evidence="1">
    <location>
        <begin position="302"/>
        <end position="326"/>
    </location>
</feature>
<feature type="compositionally biased region" description="Polar residues" evidence="1">
    <location>
        <begin position="730"/>
        <end position="743"/>
    </location>
</feature>
<accession>A7TRN3</accession>
<reference evidence="2 3" key="1">
    <citation type="journal article" date="2007" name="Proc. Natl. Acad. Sci. U.S.A.">
        <title>Independent sorting-out of thousands of duplicated gene pairs in two yeast species descended from a whole-genome duplication.</title>
        <authorList>
            <person name="Scannell D.R."/>
            <person name="Frank A.C."/>
            <person name="Conant G.C."/>
            <person name="Byrne K.P."/>
            <person name="Woolfit M."/>
            <person name="Wolfe K.H."/>
        </authorList>
    </citation>
    <scope>NUCLEOTIDE SEQUENCE [LARGE SCALE GENOMIC DNA]</scope>
    <source>
        <strain evidence="3">ATCC 22028 / DSM 70294 / BCRC 21397 / CBS 2163 / NBRC 10782 / NRRL Y-8283 / UCD 57-17</strain>
    </source>
</reference>
<feature type="compositionally biased region" description="Basic and acidic residues" evidence="1">
    <location>
        <begin position="745"/>
        <end position="756"/>
    </location>
</feature>